<keyword evidence="12" id="KW-0670">Pyruvate</keyword>
<dbReference type="PROSITE" id="PS51918">
    <property type="entry name" value="RADICAL_SAM"/>
    <property type="match status" value="1"/>
</dbReference>
<dbReference type="GO" id="GO:0016829">
    <property type="term" value="F:lyase activity"/>
    <property type="evidence" value="ECO:0007669"/>
    <property type="project" value="UniProtKB-KW"/>
</dbReference>
<dbReference type="InterPro" id="IPR017896">
    <property type="entry name" value="4Fe4S_Fe-S-bd"/>
</dbReference>
<gene>
    <name evidence="12" type="primary">ybiY</name>
    <name evidence="12" type="ORF">KL86SPO_50420</name>
</gene>
<dbReference type="CDD" id="cd01335">
    <property type="entry name" value="Radical_SAM"/>
    <property type="match status" value="1"/>
</dbReference>
<dbReference type="PANTHER" id="PTHR30352">
    <property type="entry name" value="PYRUVATE FORMATE-LYASE-ACTIVATING ENZYME"/>
    <property type="match status" value="1"/>
</dbReference>
<dbReference type="NCBIfam" id="NF043069">
    <property type="entry name" value="T4HPD_activ_SAM"/>
    <property type="match status" value="1"/>
</dbReference>
<dbReference type="PROSITE" id="PS51379">
    <property type="entry name" value="4FE4S_FER_2"/>
    <property type="match status" value="2"/>
</dbReference>
<evidence type="ECO:0000256" key="3">
    <source>
        <dbReference type="ARBA" id="ARBA00022485"/>
    </source>
</evidence>
<dbReference type="InterPro" id="IPR050014">
    <property type="entry name" value="T4HPD_activ_SAM"/>
</dbReference>
<dbReference type="Pfam" id="PF00037">
    <property type="entry name" value="Fer4"/>
    <property type="match status" value="2"/>
</dbReference>
<dbReference type="Pfam" id="PF04055">
    <property type="entry name" value="Radical_SAM"/>
    <property type="match status" value="1"/>
</dbReference>
<dbReference type="InterPro" id="IPR012839">
    <property type="entry name" value="Organic_radical_activase"/>
</dbReference>
<evidence type="ECO:0000256" key="8">
    <source>
        <dbReference type="ARBA" id="ARBA00023014"/>
    </source>
</evidence>
<keyword evidence="5" id="KW-0479">Metal-binding</keyword>
<keyword evidence="12" id="KW-0456">Lyase</keyword>
<dbReference type="InterPro" id="IPR040074">
    <property type="entry name" value="BssD/PflA/YjjW"/>
</dbReference>
<dbReference type="SUPFAM" id="SSF54862">
    <property type="entry name" value="4Fe-4S ferredoxins"/>
    <property type="match status" value="1"/>
</dbReference>
<evidence type="ECO:0000256" key="2">
    <source>
        <dbReference type="ARBA" id="ARBA00009777"/>
    </source>
</evidence>
<dbReference type="InterPro" id="IPR001989">
    <property type="entry name" value="Radical_activat_CS"/>
</dbReference>
<dbReference type="PANTHER" id="PTHR30352:SF4">
    <property type="entry name" value="PYRUVATE FORMATE-LYASE 2-ACTIVATING ENZYME"/>
    <property type="match status" value="1"/>
</dbReference>
<sequence>MIAGTVFNIQKYSIHDGPGIRTTVFFKGCPLACWWCHNPESLSAKTEIVFLQNKCIGCGDCVKSCPNAAITLTSQGIKRNETKCSLCKMCVEACPTGAMEQLGQKKTVAEVMQEIEKDNIFYEESGGGVTFSGGEALYQLEFLDALLTACKAKRIHTALDTSGYAPWEAIDRIADKVDLFLYDIKLMDDKKHKKYTGASNKLILENLKKLAADQRRIWIRIPVIPGINDDEKNIKDLGDFLSSLNLRDVYLLPYHNIAIDKYARLGKTYPLPELASLSDKQMDNVIEILKASSLHINKGG</sequence>
<keyword evidence="3" id="KW-0004">4Fe-4S</keyword>
<dbReference type="PROSITE" id="PS01087">
    <property type="entry name" value="RADICAL_ACTIVATING"/>
    <property type="match status" value="1"/>
</dbReference>
<keyword evidence="6 12" id="KW-0560">Oxidoreductase</keyword>
<dbReference type="SFLD" id="SFLDG01066">
    <property type="entry name" value="organic_radical-activating_enz"/>
    <property type="match status" value="1"/>
</dbReference>
<evidence type="ECO:0000259" key="11">
    <source>
        <dbReference type="PROSITE" id="PS51918"/>
    </source>
</evidence>
<dbReference type="EC" id="1.97.1.4" evidence="12"/>
<dbReference type="InterPro" id="IPR017900">
    <property type="entry name" value="4Fe4S_Fe_S_CS"/>
</dbReference>
<dbReference type="InterPro" id="IPR013785">
    <property type="entry name" value="Aldolase_TIM"/>
</dbReference>
<protein>
    <submittedName>
        <fullName evidence="12">Putative pyruvate formate-lyase 3-activating enzyme</fullName>
        <ecNumber evidence="12">1.97.1.4</ecNumber>
    </submittedName>
</protein>
<dbReference type="EMBL" id="FMJE01000005">
    <property type="protein sequence ID" value="SCM82649.1"/>
    <property type="molecule type" value="Genomic_DNA"/>
</dbReference>
<dbReference type="SFLD" id="SFLDG01118">
    <property type="entry name" value="activating_enzymes__group_2"/>
    <property type="match status" value="1"/>
</dbReference>
<comment type="catalytic activity">
    <reaction evidence="9">
        <text>glycyl-[protein] + reduced [flavodoxin] + S-adenosyl-L-methionine = glycin-2-yl radical-[protein] + semiquinone [flavodoxin] + 5'-deoxyadenosine + L-methionine + H(+)</text>
        <dbReference type="Rhea" id="RHEA:61976"/>
        <dbReference type="Rhea" id="RHEA-COMP:10622"/>
        <dbReference type="Rhea" id="RHEA-COMP:14480"/>
        <dbReference type="Rhea" id="RHEA-COMP:15993"/>
        <dbReference type="Rhea" id="RHEA-COMP:15994"/>
        <dbReference type="ChEBI" id="CHEBI:15378"/>
        <dbReference type="ChEBI" id="CHEBI:17319"/>
        <dbReference type="ChEBI" id="CHEBI:29947"/>
        <dbReference type="ChEBI" id="CHEBI:32722"/>
        <dbReference type="ChEBI" id="CHEBI:57618"/>
        <dbReference type="ChEBI" id="CHEBI:57844"/>
        <dbReference type="ChEBI" id="CHEBI:59789"/>
        <dbReference type="ChEBI" id="CHEBI:140311"/>
    </reaction>
</comment>
<feature type="domain" description="4Fe-4S ferredoxin-type" evidence="10">
    <location>
        <begin position="46"/>
        <end position="75"/>
    </location>
</feature>
<dbReference type="InterPro" id="IPR034457">
    <property type="entry name" value="Organic_radical-activating"/>
</dbReference>
<dbReference type="GO" id="GO:0051539">
    <property type="term" value="F:4 iron, 4 sulfur cluster binding"/>
    <property type="evidence" value="ECO:0007669"/>
    <property type="project" value="UniProtKB-KW"/>
</dbReference>
<evidence type="ECO:0000256" key="1">
    <source>
        <dbReference type="ARBA" id="ARBA00001966"/>
    </source>
</evidence>
<proteinExistence type="inferred from homology"/>
<evidence type="ECO:0000256" key="9">
    <source>
        <dbReference type="ARBA" id="ARBA00047365"/>
    </source>
</evidence>
<dbReference type="PROSITE" id="PS00198">
    <property type="entry name" value="4FE4S_FER_1"/>
    <property type="match status" value="2"/>
</dbReference>
<dbReference type="InterPro" id="IPR007197">
    <property type="entry name" value="rSAM"/>
</dbReference>
<feature type="domain" description="4Fe-4S ferredoxin-type" evidence="10">
    <location>
        <begin position="77"/>
        <end position="105"/>
    </location>
</feature>
<evidence type="ECO:0000256" key="7">
    <source>
        <dbReference type="ARBA" id="ARBA00023004"/>
    </source>
</evidence>
<keyword evidence="8" id="KW-0411">Iron-sulfur</keyword>
<keyword evidence="7" id="KW-0408">Iron</keyword>
<reference evidence="12" key="1">
    <citation type="submission" date="2016-08" db="EMBL/GenBank/DDBJ databases">
        <authorList>
            <person name="Seilhamer J.J."/>
        </authorList>
    </citation>
    <scope>NUCLEOTIDE SEQUENCE</scope>
    <source>
        <strain evidence="12">86</strain>
    </source>
</reference>
<keyword evidence="4" id="KW-0949">S-adenosyl-L-methionine</keyword>
<comment type="similarity">
    <text evidence="2">Belongs to the organic radical-activating enzymes family.</text>
</comment>
<evidence type="ECO:0000313" key="12">
    <source>
        <dbReference type="EMBL" id="SCM82649.1"/>
    </source>
</evidence>
<evidence type="ECO:0000256" key="5">
    <source>
        <dbReference type="ARBA" id="ARBA00022723"/>
    </source>
</evidence>
<dbReference type="GO" id="GO:0043365">
    <property type="term" value="F:[formate-C-acetyltransferase]-activating enzyme activity"/>
    <property type="evidence" value="ECO:0007669"/>
    <property type="project" value="UniProtKB-EC"/>
</dbReference>
<evidence type="ECO:0000259" key="10">
    <source>
        <dbReference type="PROSITE" id="PS51379"/>
    </source>
</evidence>
<dbReference type="SUPFAM" id="SSF102114">
    <property type="entry name" value="Radical SAM enzymes"/>
    <property type="match status" value="1"/>
</dbReference>
<dbReference type="AlphaFoldDB" id="A0A212LZ19"/>
<feature type="domain" description="Radical SAM core" evidence="11">
    <location>
        <begin position="15"/>
        <end position="291"/>
    </location>
</feature>
<dbReference type="SFLD" id="SFLDS00029">
    <property type="entry name" value="Radical_SAM"/>
    <property type="match status" value="1"/>
</dbReference>
<dbReference type="Gene3D" id="3.20.20.70">
    <property type="entry name" value="Aldolase class I"/>
    <property type="match status" value="1"/>
</dbReference>
<comment type="cofactor">
    <cofactor evidence="1">
        <name>[4Fe-4S] cluster</name>
        <dbReference type="ChEBI" id="CHEBI:49883"/>
    </cofactor>
</comment>
<dbReference type="GO" id="GO:0046872">
    <property type="term" value="F:metal ion binding"/>
    <property type="evidence" value="ECO:0007669"/>
    <property type="project" value="UniProtKB-KW"/>
</dbReference>
<evidence type="ECO:0000256" key="6">
    <source>
        <dbReference type="ARBA" id="ARBA00023002"/>
    </source>
</evidence>
<organism evidence="12">
    <name type="scientific">uncultured Sporomusa sp</name>
    <dbReference type="NCBI Taxonomy" id="307249"/>
    <lineage>
        <taxon>Bacteria</taxon>
        <taxon>Bacillati</taxon>
        <taxon>Bacillota</taxon>
        <taxon>Negativicutes</taxon>
        <taxon>Selenomonadales</taxon>
        <taxon>Sporomusaceae</taxon>
        <taxon>Sporomusa</taxon>
        <taxon>environmental samples</taxon>
    </lineage>
</organism>
<dbReference type="InterPro" id="IPR058240">
    <property type="entry name" value="rSAM_sf"/>
</dbReference>
<accession>A0A212LZ19</accession>
<evidence type="ECO:0000256" key="4">
    <source>
        <dbReference type="ARBA" id="ARBA00022691"/>
    </source>
</evidence>
<dbReference type="Gene3D" id="3.30.70.20">
    <property type="match status" value="1"/>
</dbReference>
<name>A0A212LZ19_9FIRM</name>
<dbReference type="PIRSF" id="PIRSF000371">
    <property type="entry name" value="PFL_act_enz"/>
    <property type="match status" value="1"/>
</dbReference>
<dbReference type="NCBIfam" id="TIGR02494">
    <property type="entry name" value="PFLE_PFLC"/>
    <property type="match status" value="1"/>
</dbReference>